<feature type="compositionally biased region" description="Polar residues" evidence="1">
    <location>
        <begin position="966"/>
        <end position="982"/>
    </location>
</feature>
<feature type="compositionally biased region" description="Pro residues" evidence="1">
    <location>
        <begin position="1076"/>
        <end position="1089"/>
    </location>
</feature>
<feature type="compositionally biased region" description="Basic residues" evidence="1">
    <location>
        <begin position="11"/>
        <end position="27"/>
    </location>
</feature>
<dbReference type="KEGG" id="beq:BEWA_050320"/>
<protein>
    <submittedName>
        <fullName evidence="2">Uncharacterized protein</fullName>
    </submittedName>
</protein>
<gene>
    <name evidence="2" type="ORF">BEWA_050320</name>
</gene>
<feature type="compositionally biased region" description="Gly residues" evidence="1">
    <location>
        <begin position="1"/>
        <end position="10"/>
    </location>
</feature>
<dbReference type="AlphaFoldDB" id="L1LBB7"/>
<proteinExistence type="predicted"/>
<dbReference type="STRING" id="1537102.L1LBB7"/>
<evidence type="ECO:0000256" key="1">
    <source>
        <dbReference type="SAM" id="MobiDB-lite"/>
    </source>
</evidence>
<dbReference type="VEuPathDB" id="PiroplasmaDB:BEWA_050320"/>
<sequence length="1140" mass="128220">MSSPGRGSGGRSRRSRDRSYDRHRHRSKYDDRDRGKDRDRDSPYNRRSPPDYHDRRRNYRFDSPPKQHVKKAYGGGPGRSSGFIKVKTNAIKDVSEYKHCTHEKLYTWIGDIKYGNQPLQIKNDNERSKPLKHEHYYLEVVTTYYHGTYNSTKRRITVPLILGIKEKTVGDYTWYENTGDGIKWKKIGNTGGFPNSDPGQCGKEFTKKLNDLTCKLHKLHIIDIRKTVNNGGSPYICSVCNKAKLLLTVEIPGSSVDCYRKFCHAPADDDGKITYPVTYGNDTIRYRERDDKFKLLSVKKGDTISVYYWEGDNTHDNPLLIEVKPNVGQSTWYENTGTSGGKHDKWRKLKQDETTNFSNSYKLKKKLDRLSCTLNNAVRINLGRDSGCHDSRDSKHNNRISTRHNGIFNKGLSLSAYEYKSRVSGEKFSVAELFIGSQRQKSKSENLFFKDITKVLSYASFCDPTNPFIIRVDSSDSKSQWYERISNDTWEKKDSDLSSHIGEIFYRVKDSFNIQECPTSAPTTQTGVQIDISQQPSDITLTGVYKVTSSSGIHPILISKDYSGLPKGFFRVTHQTITWMPFKLSRNLGKGGTILSSVGSPEVPISDVKEVSVYYWDGNLDLPILLEINKDTGIIDYYSHATIYRNRVLGDNWSQSGNRGKGLVHLLDEKNGQRNNAIPINLRNPEDLSQFYKDSRVPPYIKNIRNITNSGSSPPLTIPGGNYIVKEYTINGGTAKISRVTFGGKDTTGINLTKNDEISKIRIYKWKDDNEDIPLLVEFISDSNQHTFFENLTKESLVWQGVDPKDSKKFYKTTLQQPLTDKLDDVSCRVHRTVSINVSKQGYQYCHDRCKSKRIKVKKSASGLFPGYIGYEHTAFRGQTFTVTAITNNDREQNSSLKSPLRDVKRVTVYFPDCTGGSPIAIRIEYENGKVHEEWLKNEKEQLVSFSSSDNKNDPAIILGKLKTNKQCQGTQGSPGIQSLLTHSEEDSSDSDEEAHVSGTESGNFTGLFDWSLGSLASSLAQGILTAPPQAVHAIVQTLSDLTNPKHGHIGDPQKPPNVSSTQTAEEAKYSTLQSPTPPSQPPEPPAPTVPESAKFVDGVSGGVLAGYVVPSVFGGSAATFFGGWKLYNRFKGDPWVRQI</sequence>
<dbReference type="EMBL" id="ACOU01000007">
    <property type="protein sequence ID" value="EKX72564.1"/>
    <property type="molecule type" value="Genomic_DNA"/>
</dbReference>
<accession>L1LBB7</accession>
<evidence type="ECO:0000313" key="2">
    <source>
        <dbReference type="EMBL" id="EKX72564.1"/>
    </source>
</evidence>
<feature type="region of interest" description="Disordered" evidence="1">
    <location>
        <begin position="1"/>
        <end position="82"/>
    </location>
</feature>
<feature type="region of interest" description="Disordered" evidence="1">
    <location>
        <begin position="966"/>
        <end position="1001"/>
    </location>
</feature>
<dbReference type="Proteomes" id="UP000031512">
    <property type="component" value="Unassembled WGS sequence"/>
</dbReference>
<comment type="caution">
    <text evidence="2">The sequence shown here is derived from an EMBL/GenBank/DDBJ whole genome shotgun (WGS) entry which is preliminary data.</text>
</comment>
<evidence type="ECO:0000313" key="3">
    <source>
        <dbReference type="Proteomes" id="UP000031512"/>
    </source>
</evidence>
<name>L1LBB7_THEEQ</name>
<keyword evidence="3" id="KW-1185">Reference proteome</keyword>
<feature type="compositionally biased region" description="Basic and acidic residues" evidence="1">
    <location>
        <begin position="28"/>
        <end position="65"/>
    </location>
</feature>
<organism evidence="2 3">
    <name type="scientific">Theileria equi strain WA</name>
    <dbReference type="NCBI Taxonomy" id="1537102"/>
    <lineage>
        <taxon>Eukaryota</taxon>
        <taxon>Sar</taxon>
        <taxon>Alveolata</taxon>
        <taxon>Apicomplexa</taxon>
        <taxon>Aconoidasida</taxon>
        <taxon>Piroplasmida</taxon>
        <taxon>Theileriidae</taxon>
        <taxon>Theileria</taxon>
    </lineage>
</organism>
<reference evidence="2 3" key="1">
    <citation type="journal article" date="2012" name="BMC Genomics">
        <title>Comparative genomic analysis and phylogenetic position of Theileria equi.</title>
        <authorList>
            <person name="Kappmeyer L.S."/>
            <person name="Thiagarajan M."/>
            <person name="Herndon D.R."/>
            <person name="Ramsay J.D."/>
            <person name="Caler E."/>
            <person name="Djikeng A."/>
            <person name="Gillespie J.J."/>
            <person name="Lau A.O."/>
            <person name="Roalson E.H."/>
            <person name="Silva J.C."/>
            <person name="Silva M.G."/>
            <person name="Suarez C.E."/>
            <person name="Ueti M.W."/>
            <person name="Nene V.M."/>
            <person name="Mealey R.H."/>
            <person name="Knowles D.P."/>
            <person name="Brayton K.A."/>
        </authorList>
    </citation>
    <scope>NUCLEOTIDE SEQUENCE [LARGE SCALE GENOMIC DNA]</scope>
    <source>
        <strain evidence="2 3">WA</strain>
    </source>
</reference>
<dbReference type="eggNOG" id="ENOG502RSZ3">
    <property type="taxonomic scope" value="Eukaryota"/>
</dbReference>
<feature type="region of interest" description="Disordered" evidence="1">
    <location>
        <begin position="1043"/>
        <end position="1094"/>
    </location>
</feature>
<dbReference type="GeneID" id="15805075"/>
<dbReference type="RefSeq" id="XP_004832016.1">
    <property type="nucleotide sequence ID" value="XM_004831959.1"/>
</dbReference>